<reference evidence="1" key="1">
    <citation type="submission" date="2020-05" db="EMBL/GenBank/DDBJ databases">
        <authorList>
            <person name="Chiriac C."/>
            <person name="Salcher M."/>
            <person name="Ghai R."/>
            <person name="Kavagutti S V."/>
        </authorList>
    </citation>
    <scope>NUCLEOTIDE SEQUENCE</scope>
</reference>
<dbReference type="AlphaFoldDB" id="A0A6J7KGK6"/>
<gene>
    <name evidence="1" type="ORF">UFOPK3752_01886</name>
</gene>
<proteinExistence type="predicted"/>
<organism evidence="1">
    <name type="scientific">freshwater metagenome</name>
    <dbReference type="NCBI Taxonomy" id="449393"/>
    <lineage>
        <taxon>unclassified sequences</taxon>
        <taxon>metagenomes</taxon>
        <taxon>ecological metagenomes</taxon>
    </lineage>
</organism>
<dbReference type="EMBL" id="CAFBND010000101">
    <property type="protein sequence ID" value="CAB4954677.1"/>
    <property type="molecule type" value="Genomic_DNA"/>
</dbReference>
<name>A0A6J7KGK6_9ZZZZ</name>
<protein>
    <submittedName>
        <fullName evidence="1">Unannotated protein</fullName>
    </submittedName>
</protein>
<accession>A0A6J7KGK6</accession>
<sequence>MCEHGDFDIEQRGANRGAEQGLVARIVGVGYECDTCGEEFGPRGLDEDPIARGGWESDAVVGAGTLPIFELGLGDRSAEGDVPERRRLGLVGLAAGEVSKERSLRGGARSGVDRLVSAAPVDGQTESAPELLEDLLVLERQSLA</sequence>
<evidence type="ECO:0000313" key="1">
    <source>
        <dbReference type="EMBL" id="CAB4954677.1"/>
    </source>
</evidence>